<gene>
    <name evidence="1" type="ORF">MRB53_014903</name>
</gene>
<sequence>MPRMGLMLWIDRKIVEPLVQLLQRGAEPKQLAFSAALGITLGIFPICGVTVILCGMAIALLGTLCHAPSVMLANFIATPIELSLVVPFLRFGEVISGGPHFPLTSDALKKVVTGQASREVLFSIFHALLGWFVAAPFILGFLFMVFLPCFKLLIQKCSALPSSPKKPFYPNAEVKLKRGICMAPVKSRNAYKLLFSLCCSSSCGCSTSIVYLVACWMIACLSKGAAFAGRDLSKLDPWLSTVYVWRAIQVTVNMGGSSLFTGVVMSYNSSDPPYCCSTASPELKLYQAFIFSVPIFFTVILLLLFYLFYLRRRRVDWSSLRMRTPYLDRGVTSSSAASEPGLKKEMREMLPVVIFRESFLIRETQCSICLGDYKANDRLQQIPMCGHTFHMDCINHWLTNNTTCPLCRVSLLPASKAASDPVDTQEAHANETEQLHRESTEQDGDGVLLIDQEGGRGEERESCTGSEEQEFCDARREVEQCGSNGEEEFCDTRREVEQCGSNGEGSVVINIEDHRILRNQ</sequence>
<protein>
    <submittedName>
        <fullName evidence="1">Uncharacterized protein</fullName>
    </submittedName>
</protein>
<comment type="caution">
    <text evidence="1">The sequence shown here is derived from an EMBL/GenBank/DDBJ whole genome shotgun (WGS) entry which is preliminary data.</text>
</comment>
<name>A0ACC2KC59_PERAE</name>
<reference evidence="1 2" key="1">
    <citation type="journal article" date="2022" name="Hortic Res">
        <title>A haplotype resolved chromosomal level avocado genome allows analysis of novel avocado genes.</title>
        <authorList>
            <person name="Nath O."/>
            <person name="Fletcher S.J."/>
            <person name="Hayward A."/>
            <person name="Shaw L.M."/>
            <person name="Masouleh A.K."/>
            <person name="Furtado A."/>
            <person name="Henry R.J."/>
            <person name="Mitter N."/>
        </authorList>
    </citation>
    <scope>NUCLEOTIDE SEQUENCE [LARGE SCALE GENOMIC DNA]</scope>
    <source>
        <strain evidence="2">cv. Hass</strain>
    </source>
</reference>
<evidence type="ECO:0000313" key="2">
    <source>
        <dbReference type="Proteomes" id="UP001234297"/>
    </source>
</evidence>
<dbReference type="Proteomes" id="UP001234297">
    <property type="component" value="Chromosome 4"/>
</dbReference>
<dbReference type="EMBL" id="CM056812">
    <property type="protein sequence ID" value="KAJ8618717.1"/>
    <property type="molecule type" value="Genomic_DNA"/>
</dbReference>
<accession>A0ACC2KC59</accession>
<keyword evidence="2" id="KW-1185">Reference proteome</keyword>
<evidence type="ECO:0000313" key="1">
    <source>
        <dbReference type="EMBL" id="KAJ8618717.1"/>
    </source>
</evidence>
<organism evidence="1 2">
    <name type="scientific">Persea americana</name>
    <name type="common">Avocado</name>
    <dbReference type="NCBI Taxonomy" id="3435"/>
    <lineage>
        <taxon>Eukaryota</taxon>
        <taxon>Viridiplantae</taxon>
        <taxon>Streptophyta</taxon>
        <taxon>Embryophyta</taxon>
        <taxon>Tracheophyta</taxon>
        <taxon>Spermatophyta</taxon>
        <taxon>Magnoliopsida</taxon>
        <taxon>Magnoliidae</taxon>
        <taxon>Laurales</taxon>
        <taxon>Lauraceae</taxon>
        <taxon>Persea</taxon>
    </lineage>
</organism>
<proteinExistence type="predicted"/>